<accession>A0A9J6CZ27</accession>
<name>A0A9J6CZ27_RHIMP</name>
<dbReference type="EMBL" id="JABSTU010004398">
    <property type="protein sequence ID" value="KAH7958212.1"/>
    <property type="molecule type" value="Genomic_DNA"/>
</dbReference>
<evidence type="ECO:0000256" key="1">
    <source>
        <dbReference type="SAM" id="MobiDB-lite"/>
    </source>
</evidence>
<gene>
    <name evidence="2" type="ORF">HPB51_027802</name>
</gene>
<dbReference type="AlphaFoldDB" id="A0A9J6CZ27"/>
<organism evidence="2 3">
    <name type="scientific">Rhipicephalus microplus</name>
    <name type="common">Cattle tick</name>
    <name type="synonym">Boophilus microplus</name>
    <dbReference type="NCBI Taxonomy" id="6941"/>
    <lineage>
        <taxon>Eukaryota</taxon>
        <taxon>Metazoa</taxon>
        <taxon>Ecdysozoa</taxon>
        <taxon>Arthropoda</taxon>
        <taxon>Chelicerata</taxon>
        <taxon>Arachnida</taxon>
        <taxon>Acari</taxon>
        <taxon>Parasitiformes</taxon>
        <taxon>Ixodida</taxon>
        <taxon>Ixodoidea</taxon>
        <taxon>Ixodidae</taxon>
        <taxon>Rhipicephalinae</taxon>
        <taxon>Rhipicephalus</taxon>
        <taxon>Boophilus</taxon>
    </lineage>
</organism>
<evidence type="ECO:0000313" key="2">
    <source>
        <dbReference type="EMBL" id="KAH7958212.1"/>
    </source>
</evidence>
<proteinExistence type="predicted"/>
<dbReference type="VEuPathDB" id="VectorBase:LOC119165750"/>
<protein>
    <submittedName>
        <fullName evidence="2">Uncharacterized protein</fullName>
    </submittedName>
</protein>
<comment type="caution">
    <text evidence="2">The sequence shown here is derived from an EMBL/GenBank/DDBJ whole genome shotgun (WGS) entry which is preliminary data.</text>
</comment>
<dbReference type="Proteomes" id="UP000821866">
    <property type="component" value="Unassembled WGS sequence"/>
</dbReference>
<feature type="region of interest" description="Disordered" evidence="1">
    <location>
        <begin position="297"/>
        <end position="320"/>
    </location>
</feature>
<reference evidence="2" key="1">
    <citation type="journal article" date="2020" name="Cell">
        <title>Large-Scale Comparative Analyses of Tick Genomes Elucidate Their Genetic Diversity and Vector Capacities.</title>
        <authorList>
            <consortium name="Tick Genome and Microbiome Consortium (TIGMIC)"/>
            <person name="Jia N."/>
            <person name="Wang J."/>
            <person name="Shi W."/>
            <person name="Du L."/>
            <person name="Sun Y."/>
            <person name="Zhan W."/>
            <person name="Jiang J.F."/>
            <person name="Wang Q."/>
            <person name="Zhang B."/>
            <person name="Ji P."/>
            <person name="Bell-Sakyi L."/>
            <person name="Cui X.M."/>
            <person name="Yuan T.T."/>
            <person name="Jiang B.G."/>
            <person name="Yang W.F."/>
            <person name="Lam T.T."/>
            <person name="Chang Q.C."/>
            <person name="Ding S.J."/>
            <person name="Wang X.J."/>
            <person name="Zhu J.G."/>
            <person name="Ruan X.D."/>
            <person name="Zhao L."/>
            <person name="Wei J.T."/>
            <person name="Ye R.Z."/>
            <person name="Que T.C."/>
            <person name="Du C.H."/>
            <person name="Zhou Y.H."/>
            <person name="Cheng J.X."/>
            <person name="Dai P.F."/>
            <person name="Guo W.B."/>
            <person name="Han X.H."/>
            <person name="Huang E.J."/>
            <person name="Li L.F."/>
            <person name="Wei W."/>
            <person name="Gao Y.C."/>
            <person name="Liu J.Z."/>
            <person name="Shao H.Z."/>
            <person name="Wang X."/>
            <person name="Wang C.C."/>
            <person name="Yang T.C."/>
            <person name="Huo Q.B."/>
            <person name="Li W."/>
            <person name="Chen H.Y."/>
            <person name="Chen S.E."/>
            <person name="Zhou L.G."/>
            <person name="Ni X.B."/>
            <person name="Tian J.H."/>
            <person name="Sheng Y."/>
            <person name="Liu T."/>
            <person name="Pan Y.S."/>
            <person name="Xia L.Y."/>
            <person name="Li J."/>
            <person name="Zhao F."/>
            <person name="Cao W.C."/>
        </authorList>
    </citation>
    <scope>NUCLEOTIDE SEQUENCE</scope>
    <source>
        <strain evidence="2">Rmic-2018</strain>
    </source>
</reference>
<reference evidence="2" key="2">
    <citation type="submission" date="2021-09" db="EMBL/GenBank/DDBJ databases">
        <authorList>
            <person name="Jia N."/>
            <person name="Wang J."/>
            <person name="Shi W."/>
            <person name="Du L."/>
            <person name="Sun Y."/>
            <person name="Zhan W."/>
            <person name="Jiang J."/>
            <person name="Wang Q."/>
            <person name="Zhang B."/>
            <person name="Ji P."/>
            <person name="Sakyi L.B."/>
            <person name="Cui X."/>
            <person name="Yuan T."/>
            <person name="Jiang B."/>
            <person name="Yang W."/>
            <person name="Lam T.T.-Y."/>
            <person name="Chang Q."/>
            <person name="Ding S."/>
            <person name="Wang X."/>
            <person name="Zhu J."/>
            <person name="Ruan X."/>
            <person name="Zhao L."/>
            <person name="Wei J."/>
            <person name="Que T."/>
            <person name="Du C."/>
            <person name="Cheng J."/>
            <person name="Dai P."/>
            <person name="Han X."/>
            <person name="Huang E."/>
            <person name="Gao Y."/>
            <person name="Liu J."/>
            <person name="Shao H."/>
            <person name="Ye R."/>
            <person name="Li L."/>
            <person name="Wei W."/>
            <person name="Wang X."/>
            <person name="Wang C."/>
            <person name="Huo Q."/>
            <person name="Li W."/>
            <person name="Guo W."/>
            <person name="Chen H."/>
            <person name="Chen S."/>
            <person name="Zhou L."/>
            <person name="Zhou L."/>
            <person name="Ni X."/>
            <person name="Tian J."/>
            <person name="Zhou Y."/>
            <person name="Sheng Y."/>
            <person name="Liu T."/>
            <person name="Pan Y."/>
            <person name="Xia L."/>
            <person name="Li J."/>
            <person name="Zhao F."/>
            <person name="Cao W."/>
        </authorList>
    </citation>
    <scope>NUCLEOTIDE SEQUENCE</scope>
    <source>
        <strain evidence="2">Rmic-2018</strain>
        <tissue evidence="2">Larvae</tissue>
    </source>
</reference>
<evidence type="ECO:0000313" key="3">
    <source>
        <dbReference type="Proteomes" id="UP000821866"/>
    </source>
</evidence>
<keyword evidence="3" id="KW-1185">Reference proteome</keyword>
<sequence length="320" mass="35028">MSEPDLDELRITLCELSLESLQSLGETEIWWLPDLRGMPRMQTINLILGALRAISVDENRAFCLAWFYCCLAERNLLTPWREYRVAPANNALTGKFVLHERLESALQFTGGHTTSAMIESGGMIYACVMATSRTWQSAPHDVICLQVIRSTSQLFVHVLGNQLCVITTLQSVLRGNATGLCDSPLGQLTFAFAGDNDHSGDTAHYCKTSASYSVGCTSKTSDRTVETDKSTLFENAIEVMRNCLATGGLNHARILKPPCADDGIHIAIVESLLKQSTLISKVTCQPSEITEPYHTSDIAERGARSSGGKSYEGKSIAFRA</sequence>